<dbReference type="Pfam" id="PF01636">
    <property type="entry name" value="APH"/>
    <property type="match status" value="1"/>
</dbReference>
<accession>A0AA50KSE3</accession>
<feature type="domain" description="Aminoglycoside phosphotransferase" evidence="1">
    <location>
        <begin position="18"/>
        <end position="222"/>
    </location>
</feature>
<gene>
    <name evidence="2" type="ORF">PU634_08515</name>
</gene>
<dbReference type="Proteomes" id="UP001223802">
    <property type="component" value="Chromosome"/>
</dbReference>
<dbReference type="Gene3D" id="3.30.200.20">
    <property type="entry name" value="Phosphorylase Kinase, domain 1"/>
    <property type="match status" value="1"/>
</dbReference>
<dbReference type="InterPro" id="IPR052077">
    <property type="entry name" value="CcrZ_PhaseVar_Mediator"/>
</dbReference>
<keyword evidence="3" id="KW-1185">Reference proteome</keyword>
<dbReference type="AlphaFoldDB" id="A0AA50KSE3"/>
<protein>
    <submittedName>
        <fullName evidence="2">Phosphotransferase</fullName>
    </submittedName>
</protein>
<dbReference type="KEGG" id="ope:PU634_08515"/>
<dbReference type="SUPFAM" id="SSF56112">
    <property type="entry name" value="Protein kinase-like (PK-like)"/>
    <property type="match status" value="1"/>
</dbReference>
<evidence type="ECO:0000259" key="1">
    <source>
        <dbReference type="Pfam" id="PF01636"/>
    </source>
</evidence>
<dbReference type="Gene3D" id="3.90.1200.10">
    <property type="match status" value="1"/>
</dbReference>
<dbReference type="InterPro" id="IPR002575">
    <property type="entry name" value="Aminoglycoside_PTrfase"/>
</dbReference>
<dbReference type="RefSeq" id="WP_306763623.1">
    <property type="nucleotide sequence ID" value="NZ_CP118224.1"/>
</dbReference>
<sequence>MDAEPWLSGLPAALRGRLTPLAGGHTNRCYRLDTEQASYWLRLGRARPQELGIHREHELLAHRVAAGAGLAPAIRYAHPETGLLVLDWLDEPDWRRAPGELAALMAKVARLHGLDGTGLATLNLAQRAGHYLARLETPPSWLRALLAEFDRPELNPAFVPALCHCDLTAGNLLGPRPWLVDWEYAALADPAFELAVIADDQGLDDAGCRELLALYLRAGGSMSLARLRARLPWVHLLTLLWALVQHRHSGGADYAVWADGARTRLILSLE</sequence>
<dbReference type="PANTHER" id="PTHR40086">
    <property type="entry name" value="PHOSPHOTRANSFERASE YTMP-RELATED"/>
    <property type="match status" value="1"/>
</dbReference>
<dbReference type="EMBL" id="CP118224">
    <property type="protein sequence ID" value="WMC12393.1"/>
    <property type="molecule type" value="Genomic_DNA"/>
</dbReference>
<dbReference type="InterPro" id="IPR011009">
    <property type="entry name" value="Kinase-like_dom_sf"/>
</dbReference>
<evidence type="ECO:0000313" key="2">
    <source>
        <dbReference type="EMBL" id="WMC12393.1"/>
    </source>
</evidence>
<evidence type="ECO:0000313" key="3">
    <source>
        <dbReference type="Proteomes" id="UP001223802"/>
    </source>
</evidence>
<dbReference type="PANTHER" id="PTHR40086:SF1">
    <property type="entry name" value="CELL CYCLE REGULATOR CCRZ"/>
    <property type="match status" value="1"/>
</dbReference>
<organism evidence="2 3">
    <name type="scientific">Oceanimonas pelagia</name>
    <dbReference type="NCBI Taxonomy" id="3028314"/>
    <lineage>
        <taxon>Bacteria</taxon>
        <taxon>Pseudomonadati</taxon>
        <taxon>Pseudomonadota</taxon>
        <taxon>Gammaproteobacteria</taxon>
        <taxon>Aeromonadales</taxon>
        <taxon>Aeromonadaceae</taxon>
        <taxon>Oceanimonas</taxon>
    </lineage>
</organism>
<name>A0AA50KSE3_9GAMM</name>
<proteinExistence type="predicted"/>
<dbReference type="CDD" id="cd05151">
    <property type="entry name" value="ChoK-like"/>
    <property type="match status" value="1"/>
</dbReference>
<reference evidence="2 3" key="1">
    <citation type="submission" date="2023-02" db="EMBL/GenBank/DDBJ databases">
        <title>Complete genome sequence of a novel bacterium Oceanimonas sp. NTOU-MSR1 isolated from marine coast sediment.</title>
        <authorList>
            <person name="Yang H.-T."/>
            <person name="Chen Y.-L."/>
            <person name="Ho Y.-N."/>
        </authorList>
    </citation>
    <scope>NUCLEOTIDE SEQUENCE [LARGE SCALE GENOMIC DNA]</scope>
    <source>
        <strain evidence="2 3">NTOU-MSR1</strain>
    </source>
</reference>